<dbReference type="AlphaFoldDB" id="A0A372ZS58"/>
<accession>A0A372ZS58</accession>
<keyword evidence="2" id="KW-1185">Reference proteome</keyword>
<reference evidence="1 2" key="1">
    <citation type="submission" date="2018-08" db="EMBL/GenBank/DDBJ databases">
        <title>Diversity &amp; Physiological Properties of Lignin-Decomposing Actinobacteria from Soil.</title>
        <authorList>
            <person name="Roh S.G."/>
            <person name="Kim S.B."/>
        </authorList>
    </citation>
    <scope>NUCLEOTIDE SEQUENCE [LARGE SCALE GENOMIC DNA]</scope>
    <source>
        <strain evidence="1 2">MMS17-GH009</strain>
    </source>
</reference>
<evidence type="ECO:0000313" key="2">
    <source>
        <dbReference type="Proteomes" id="UP000263377"/>
    </source>
</evidence>
<protein>
    <submittedName>
        <fullName evidence="1">Uncharacterized protein</fullName>
    </submittedName>
</protein>
<dbReference type="Proteomes" id="UP000263377">
    <property type="component" value="Unassembled WGS sequence"/>
</dbReference>
<comment type="caution">
    <text evidence="1">The sequence shown here is derived from an EMBL/GenBank/DDBJ whole genome shotgun (WGS) entry which is preliminary data.</text>
</comment>
<sequence length="109" mass="11759">MSIDIALYDGRPNGGRRTSARLLHLSSPGEALTIALARHTDPTRHRLGRIDPYGDTPFNEQDAGAAFEEATALLARCTTGEQRAAVRELRNLLANCAATPGSWLVFLGD</sequence>
<evidence type="ECO:0000313" key="1">
    <source>
        <dbReference type="EMBL" id="RGD58746.1"/>
    </source>
</evidence>
<name>A0A372ZS58_9ACTN</name>
<dbReference type="EMBL" id="QVIG01000001">
    <property type="protein sequence ID" value="RGD58746.1"/>
    <property type="molecule type" value="Genomic_DNA"/>
</dbReference>
<proteinExistence type="predicted"/>
<dbReference type="RefSeq" id="WP_117487209.1">
    <property type="nucleotide sequence ID" value="NZ_QVIG01000001.1"/>
</dbReference>
<gene>
    <name evidence="1" type="ORF">DR950_14010</name>
</gene>
<organism evidence="1 2">
    <name type="scientific">Kitasatospora xanthocidica</name>
    <dbReference type="NCBI Taxonomy" id="83382"/>
    <lineage>
        <taxon>Bacteria</taxon>
        <taxon>Bacillati</taxon>
        <taxon>Actinomycetota</taxon>
        <taxon>Actinomycetes</taxon>
        <taxon>Kitasatosporales</taxon>
        <taxon>Streptomycetaceae</taxon>
        <taxon>Kitasatospora</taxon>
    </lineage>
</organism>